<dbReference type="Proteomes" id="UP001140091">
    <property type="component" value="Unassembled WGS sequence"/>
</dbReference>
<reference evidence="2" key="1">
    <citation type="submission" date="2022-06" db="EMBL/GenBank/DDBJ databases">
        <title>Genome Sequence of Candolleomyces eurysporus.</title>
        <authorList>
            <person name="Buettner E."/>
        </authorList>
    </citation>
    <scope>NUCLEOTIDE SEQUENCE</scope>
    <source>
        <strain evidence="2">VTCC 930004</strain>
    </source>
</reference>
<dbReference type="PANTHER" id="PTHR35870">
    <property type="entry name" value="PROTEIN, PUTATIVE (AFU_ORTHOLOGUE AFUA_5G03330)-RELATED"/>
    <property type="match status" value="1"/>
</dbReference>
<gene>
    <name evidence="2" type="ORF">H1R20_g7146</name>
</gene>
<dbReference type="OrthoDB" id="10004862at2759"/>
<keyword evidence="3" id="KW-1185">Reference proteome</keyword>
<accession>A0A9W8J842</accession>
<keyword evidence="1" id="KW-0560">Oxidoreductase</keyword>
<dbReference type="AlphaFoldDB" id="A0A9W8J842"/>
<proteinExistence type="predicted"/>
<dbReference type="EMBL" id="JANBPK010000853">
    <property type="protein sequence ID" value="KAJ2929937.1"/>
    <property type="molecule type" value="Genomic_DNA"/>
</dbReference>
<dbReference type="Pfam" id="PF14027">
    <property type="entry name" value="Questin_oxidase"/>
    <property type="match status" value="1"/>
</dbReference>
<sequence>MGYDKDIIMLLPRYEHTQSWVRKEWACHVNTVAALAAEYKKKRSPKTKEAWLEETEVFWSDRIQHGAACRDAIVLEHKKAEVWRKEIRKQRVIRMKEKLTELGWEREARSYFMNEPKKFVYRAVTLSDDEWTVIQPDLIALMEIEREKFRQQEIGEHIRRRIEKWLKPAFTEFILSQPPNEINPNILDVAMSDEWRTLLCTEPFNEDLPKSSVNSASEKISDIAKAWRKDRIQHFLEAVRHSKAYSNKEVTEHILHLASTIFRCTICQGAGDVLTYPHTLAHSCHFLWVAKPSIHVVPRDTEWVPSPQPPNPDDDLRRPPIVRLYREEERHILTALKRVGIWDGLNPHIVFDDVAHEHMLSILDALGWSRETTAAEMEERQPYVECLCECYHKPGKKPSRRVFRWKKAIYECKAHSEKEEKREWFSKLNEDEEVKCKQYETDKRPRSTHLSCPWCHDHRNLYLFDKKPNLLRHMSKCISLAGNRTRRQRFTRPDTLIDIDIRMNDKVPVSFYSAGTELWKPSSDCWVNGDAVFVSLLWFFPALSYGLGRKGQINVPGITAASKKAVEELLLIDAKKHHCYFRSAGFHNHLSHHLLAAYDLGATASHFKKIYDVEAKIQRPIVLEERDSTISVNDGNWIQYLGNQSAYAAYFSFFSEKVAALGPSSALEKFVFDKSVNDHGNEMLVRMMSGALHPIIQIGYGLEFGNDTLVATGLAQTAIHSPTTPEVYCHNFTTDPSSNFAVPGISVLEILRKVYDSEALHPVMPYDPSDNALFMTRLKQIAEPDRAKEIRNLVSSFDIDIKGGEKEFASKVEEFIWAATLLMAATGKKGKKPRLDFFLMHLVTSSLFLNPFLHALENPVSKANLLRSFLSSVILLTLARGRPRIDPELLLSYTATPRPPKSSLSSSKSALGSVEEDQDYNPWPAILQDAVYHPDAHVLKTIRTLLYGATHYGTTPAGKAVGAFLNSSSTGQQVESHQGTGKLDGTIFVRAAGMVMDYMGWVVNGQEARPDWDRSALGWNEAWEKDVD</sequence>
<feature type="non-terminal residue" evidence="2">
    <location>
        <position position="1"/>
    </location>
</feature>
<evidence type="ECO:0000313" key="3">
    <source>
        <dbReference type="Proteomes" id="UP001140091"/>
    </source>
</evidence>
<protein>
    <submittedName>
        <fullName evidence="2">Uncharacterized protein</fullName>
    </submittedName>
</protein>
<dbReference type="PANTHER" id="PTHR35870:SF1">
    <property type="entry name" value="PROTEIN, PUTATIVE (AFU_ORTHOLOGUE AFUA_5G03330)-RELATED"/>
    <property type="match status" value="1"/>
</dbReference>
<organism evidence="2 3">
    <name type="scientific">Candolleomyces eurysporus</name>
    <dbReference type="NCBI Taxonomy" id="2828524"/>
    <lineage>
        <taxon>Eukaryota</taxon>
        <taxon>Fungi</taxon>
        <taxon>Dikarya</taxon>
        <taxon>Basidiomycota</taxon>
        <taxon>Agaricomycotina</taxon>
        <taxon>Agaricomycetes</taxon>
        <taxon>Agaricomycetidae</taxon>
        <taxon>Agaricales</taxon>
        <taxon>Agaricineae</taxon>
        <taxon>Psathyrellaceae</taxon>
        <taxon>Candolleomyces</taxon>
    </lineage>
</organism>
<comment type="caution">
    <text evidence="2">The sequence shown here is derived from an EMBL/GenBank/DDBJ whole genome shotgun (WGS) entry which is preliminary data.</text>
</comment>
<name>A0A9W8J842_9AGAR</name>
<dbReference type="GO" id="GO:0016491">
    <property type="term" value="F:oxidoreductase activity"/>
    <property type="evidence" value="ECO:0007669"/>
    <property type="project" value="UniProtKB-KW"/>
</dbReference>
<evidence type="ECO:0000313" key="2">
    <source>
        <dbReference type="EMBL" id="KAJ2929937.1"/>
    </source>
</evidence>
<evidence type="ECO:0000256" key="1">
    <source>
        <dbReference type="ARBA" id="ARBA00023002"/>
    </source>
</evidence>
<dbReference type="InterPro" id="IPR025337">
    <property type="entry name" value="Questin_oxidase-like"/>
</dbReference>